<dbReference type="GeneID" id="67387912"/>
<reference evidence="1 2" key="1">
    <citation type="journal article" date="2003" name="Genome Res.">
        <title>Tropheryma whipplei twist: a human pathogenic Actinobacteria with a reduced genome.</title>
        <authorList>
            <person name="Raoult D."/>
            <person name="Ogata H."/>
            <person name="Audic S."/>
            <person name="Robert C."/>
            <person name="Suhre K."/>
            <person name="Drancourt M."/>
            <person name="Claverie J.-M."/>
        </authorList>
    </citation>
    <scope>NUCLEOTIDE SEQUENCE [LARGE SCALE GENOMIC DNA]</scope>
    <source>
        <strain evidence="1 2">Twist</strain>
    </source>
</reference>
<dbReference type="HOGENOM" id="CLU_1776654_0_0_11"/>
<dbReference type="EMBL" id="AE014184">
    <property type="protein sequence ID" value="AAO44228.1"/>
    <property type="molecule type" value="Genomic_DNA"/>
</dbReference>
<sequence>MEEIYNFLNNKTFAEHVKTNLGQNAFISSAKQNFCIKLETYGQNWLGGRPLQLPTCVKFVAILFRSISCIEFTNNNPRKTVSGRCISILMFLETLREHCRRCRLHTPHTIAEGVVTGVHKDHVHLKKDIDHELFFPICNLIAIELL</sequence>
<dbReference type="AlphaFoldDB" id="Q83GV4"/>
<accession>Q83GV4</accession>
<name>Q83GV4_TROWT</name>
<dbReference type="Proteomes" id="UP000002200">
    <property type="component" value="Chromosome"/>
</dbReference>
<evidence type="ECO:0000313" key="1">
    <source>
        <dbReference type="EMBL" id="AAO44228.1"/>
    </source>
</evidence>
<dbReference type="RefSeq" id="WP_011102372.1">
    <property type="nucleotide sequence ID" value="NC_004572.3"/>
</dbReference>
<gene>
    <name evidence="1" type="ordered locus">TWT_131</name>
</gene>
<dbReference type="KEGG" id="twh:TWT_131"/>
<organism evidence="1 2">
    <name type="scientific">Tropheryma whipplei (strain Twist)</name>
    <name type="common">Whipple's bacillus</name>
    <dbReference type="NCBI Taxonomy" id="203267"/>
    <lineage>
        <taxon>Bacteria</taxon>
        <taxon>Bacillati</taxon>
        <taxon>Actinomycetota</taxon>
        <taxon>Actinomycetes</taxon>
        <taxon>Micrococcales</taxon>
        <taxon>Tropherymataceae</taxon>
        <taxon>Tropheryma</taxon>
    </lineage>
</organism>
<keyword evidence="2" id="KW-1185">Reference proteome</keyword>
<proteinExistence type="predicted"/>
<evidence type="ECO:0000313" key="2">
    <source>
        <dbReference type="Proteomes" id="UP000002200"/>
    </source>
</evidence>
<dbReference type="STRING" id="203267.TWT_131"/>
<protein>
    <submittedName>
        <fullName evidence="1">Uncharacterized protein</fullName>
    </submittedName>
</protein>